<evidence type="ECO:0000256" key="1">
    <source>
        <dbReference type="SAM" id="MobiDB-lite"/>
    </source>
</evidence>
<dbReference type="Proteomes" id="UP000299102">
    <property type="component" value="Unassembled WGS sequence"/>
</dbReference>
<feature type="compositionally biased region" description="Basic residues" evidence="1">
    <location>
        <begin position="68"/>
        <end position="85"/>
    </location>
</feature>
<evidence type="ECO:0000313" key="3">
    <source>
        <dbReference type="Proteomes" id="UP000299102"/>
    </source>
</evidence>
<proteinExistence type="predicted"/>
<dbReference type="EMBL" id="BGZK01000069">
    <property type="protein sequence ID" value="GBP15104.1"/>
    <property type="molecule type" value="Genomic_DNA"/>
</dbReference>
<organism evidence="2 3">
    <name type="scientific">Eumeta variegata</name>
    <name type="common">Bagworm moth</name>
    <name type="synonym">Eumeta japonica</name>
    <dbReference type="NCBI Taxonomy" id="151549"/>
    <lineage>
        <taxon>Eukaryota</taxon>
        <taxon>Metazoa</taxon>
        <taxon>Ecdysozoa</taxon>
        <taxon>Arthropoda</taxon>
        <taxon>Hexapoda</taxon>
        <taxon>Insecta</taxon>
        <taxon>Pterygota</taxon>
        <taxon>Neoptera</taxon>
        <taxon>Endopterygota</taxon>
        <taxon>Lepidoptera</taxon>
        <taxon>Glossata</taxon>
        <taxon>Ditrysia</taxon>
        <taxon>Tineoidea</taxon>
        <taxon>Psychidae</taxon>
        <taxon>Oiketicinae</taxon>
        <taxon>Eumeta</taxon>
    </lineage>
</organism>
<gene>
    <name evidence="2" type="ORF">EVAR_11409_1</name>
</gene>
<protein>
    <submittedName>
        <fullName evidence="2">Uncharacterized protein</fullName>
    </submittedName>
</protein>
<keyword evidence="3" id="KW-1185">Reference proteome</keyword>
<dbReference type="AlphaFoldDB" id="A0A4C1TM10"/>
<evidence type="ECO:0000313" key="2">
    <source>
        <dbReference type="EMBL" id="GBP15104.1"/>
    </source>
</evidence>
<name>A0A4C1TM10_EUMVA</name>
<feature type="compositionally biased region" description="Basic and acidic residues" evidence="1">
    <location>
        <begin position="57"/>
        <end position="67"/>
    </location>
</feature>
<accession>A0A4C1TM10</accession>
<feature type="region of interest" description="Disordered" evidence="1">
    <location>
        <begin position="50"/>
        <end position="100"/>
    </location>
</feature>
<comment type="caution">
    <text evidence="2">The sequence shown here is derived from an EMBL/GenBank/DDBJ whole genome shotgun (WGS) entry which is preliminary data.</text>
</comment>
<reference evidence="2 3" key="1">
    <citation type="journal article" date="2019" name="Commun. Biol.">
        <title>The bagworm genome reveals a unique fibroin gene that provides high tensile strength.</title>
        <authorList>
            <person name="Kono N."/>
            <person name="Nakamura H."/>
            <person name="Ohtoshi R."/>
            <person name="Tomita M."/>
            <person name="Numata K."/>
            <person name="Arakawa K."/>
        </authorList>
    </citation>
    <scope>NUCLEOTIDE SEQUENCE [LARGE SCALE GENOMIC DNA]</scope>
</reference>
<sequence length="100" mass="11956">MRDREPRWSIWYDCELVYVFFQSCIFQREDFYAIPIDATCHQVTLRCTDFESETENEGERWRKETEIKRKRRQAKGRNGTKGRATKTRERRAQGLTSGSG</sequence>